<comment type="caution">
    <text evidence="2">The sequence shown here is derived from an EMBL/GenBank/DDBJ whole genome shotgun (WGS) entry which is preliminary data.</text>
</comment>
<accession>A0A4Z1R2E6</accession>
<dbReference type="SUPFAM" id="SSF159888">
    <property type="entry name" value="YdhG-like"/>
    <property type="match status" value="1"/>
</dbReference>
<gene>
    <name evidence="2" type="ORF">E4582_02900</name>
</gene>
<sequence>MPTPDPRIDAYIARQADFAQPILAELRARVHAACPEVEEAIKWGAPAFTYRGKLIAGMAAFKQHAAFNLWLGKQVVETNPTLAPGMGQYGRLASVADLPARRDTTRHVHAAMALVDAGGAARAVSAPKPPPSLPADLAAAMAGNAAARRTWDNFPPGKRREYADWITEAKRDETRARRVAEAVAWLAEGKSRHWKYAGC</sequence>
<dbReference type="Proteomes" id="UP000298681">
    <property type="component" value="Unassembled WGS sequence"/>
</dbReference>
<dbReference type="Pfam" id="PF13376">
    <property type="entry name" value="OmdA"/>
    <property type="match status" value="1"/>
</dbReference>
<evidence type="ECO:0000259" key="1">
    <source>
        <dbReference type="Pfam" id="PF08818"/>
    </source>
</evidence>
<dbReference type="EMBL" id="SPUH01000001">
    <property type="protein sequence ID" value="TKS53824.1"/>
    <property type="molecule type" value="Genomic_DNA"/>
</dbReference>
<dbReference type="Pfam" id="PF08818">
    <property type="entry name" value="DUF1801"/>
    <property type="match status" value="1"/>
</dbReference>
<evidence type="ECO:0000313" key="3">
    <source>
        <dbReference type="Proteomes" id="UP000298681"/>
    </source>
</evidence>
<name>A0A4Z1R2E6_9GAMM</name>
<dbReference type="RefSeq" id="WP_134673208.1">
    <property type="nucleotide sequence ID" value="NZ_SPUH01000001.1"/>
</dbReference>
<dbReference type="InterPro" id="IPR014922">
    <property type="entry name" value="YdhG-like"/>
</dbReference>
<protein>
    <recommendedName>
        <fullName evidence="1">YdhG-like domain-containing protein</fullName>
    </recommendedName>
</protein>
<evidence type="ECO:0000313" key="2">
    <source>
        <dbReference type="EMBL" id="TKS53824.1"/>
    </source>
</evidence>
<organism evidence="2 3">
    <name type="scientific">Luteimonas yindakuii</name>
    <dbReference type="NCBI Taxonomy" id="2565782"/>
    <lineage>
        <taxon>Bacteria</taxon>
        <taxon>Pseudomonadati</taxon>
        <taxon>Pseudomonadota</taxon>
        <taxon>Gammaproteobacteria</taxon>
        <taxon>Lysobacterales</taxon>
        <taxon>Lysobacteraceae</taxon>
        <taxon>Luteimonas</taxon>
    </lineage>
</organism>
<reference evidence="2 3" key="1">
    <citation type="submission" date="2019-01" db="EMBL/GenBank/DDBJ databases">
        <authorList>
            <person name="Zhang S."/>
        </authorList>
    </citation>
    <scope>NUCLEOTIDE SEQUENCE [LARGE SCALE GENOMIC DNA]</scope>
    <source>
        <strain evidence="2 3">1626</strain>
    </source>
</reference>
<dbReference type="AlphaFoldDB" id="A0A4Z1R2E6"/>
<feature type="domain" description="YdhG-like" evidence="1">
    <location>
        <begin position="20"/>
        <end position="100"/>
    </location>
</feature>
<keyword evidence="3" id="KW-1185">Reference proteome</keyword>
<dbReference type="Gene3D" id="3.90.1150.200">
    <property type="match status" value="1"/>
</dbReference>
<proteinExistence type="predicted"/>